<proteinExistence type="predicted"/>
<sequence>MNNNIPQVKTVKLLFVAMDERQQAMFKMAFKMHSTTTYQVIGTDSSERPEMVIVDGDGRWARRCGKRLPKPIIRKAWWCSFPNARR</sequence>
<accession>A0A8T9MTI0</accession>
<dbReference type="AlphaFoldDB" id="A0A8T9MTI0"/>
<reference evidence="1" key="2">
    <citation type="journal article" date="2022" name="Res Sq">
        <title>Evolution of multicellular longitudinally dividing oral cavity symbionts (Neisseriaceae).</title>
        <authorList>
            <person name="Nyongesa S."/>
            <person name="Weber P."/>
            <person name="Bernet E."/>
            <person name="Pullido F."/>
            <person name="Nieckarz M."/>
            <person name="Delaby M."/>
            <person name="Nieves C."/>
            <person name="Viehboeck T."/>
            <person name="Krause N."/>
            <person name="Rivera-Millot A."/>
            <person name="Nakamura A."/>
            <person name="Vischer N."/>
            <person name="VanNieuwenhze M."/>
            <person name="Brun Y."/>
            <person name="Cava F."/>
            <person name="Bulgheresi S."/>
            <person name="Veyrier F."/>
        </authorList>
    </citation>
    <scope>NUCLEOTIDE SEQUENCE</scope>
    <source>
        <strain evidence="1">17694</strain>
    </source>
</reference>
<dbReference type="Proteomes" id="UP000831534">
    <property type="component" value="Chromosome"/>
</dbReference>
<name>A0A8T9MTI0_9NEIS</name>
<reference evidence="1" key="1">
    <citation type="submission" date="2021-12" db="EMBL/GenBank/DDBJ databases">
        <authorList>
            <person name="Veyrier F.J."/>
        </authorList>
    </citation>
    <scope>NUCLEOTIDE SEQUENCE</scope>
    <source>
        <strain evidence="1">17694</strain>
    </source>
</reference>
<gene>
    <name evidence="1" type="ORF">LVJ77_08775</name>
</gene>
<keyword evidence="2" id="KW-1185">Reference proteome</keyword>
<dbReference type="EMBL" id="CP091521">
    <property type="protein sequence ID" value="UOP04404.1"/>
    <property type="molecule type" value="Genomic_DNA"/>
</dbReference>
<evidence type="ECO:0000313" key="1">
    <source>
        <dbReference type="EMBL" id="UOP04404.1"/>
    </source>
</evidence>
<organism evidence="1 2">
    <name type="scientific">Conchiformibius kuhniae</name>
    <dbReference type="NCBI Taxonomy" id="211502"/>
    <lineage>
        <taxon>Bacteria</taxon>
        <taxon>Pseudomonadati</taxon>
        <taxon>Pseudomonadota</taxon>
        <taxon>Betaproteobacteria</taxon>
        <taxon>Neisseriales</taxon>
        <taxon>Neisseriaceae</taxon>
        <taxon>Conchiformibius</taxon>
    </lineage>
</organism>
<evidence type="ECO:0000313" key="2">
    <source>
        <dbReference type="Proteomes" id="UP000831534"/>
    </source>
</evidence>
<protein>
    <submittedName>
        <fullName evidence="1">Uncharacterized protein</fullName>
    </submittedName>
</protein>